<evidence type="ECO:0000259" key="1">
    <source>
        <dbReference type="Pfam" id="PF00646"/>
    </source>
</evidence>
<evidence type="ECO:0000313" key="2">
    <source>
        <dbReference type="EMBL" id="TFK80775.1"/>
    </source>
</evidence>
<dbReference type="InterPro" id="IPR001810">
    <property type="entry name" value="F-box_dom"/>
</dbReference>
<dbReference type="Pfam" id="PF00646">
    <property type="entry name" value="F-box"/>
    <property type="match status" value="1"/>
</dbReference>
<feature type="domain" description="F-box" evidence="1">
    <location>
        <begin position="8"/>
        <end position="42"/>
    </location>
</feature>
<dbReference type="SUPFAM" id="SSF81383">
    <property type="entry name" value="F-box domain"/>
    <property type="match status" value="1"/>
</dbReference>
<gene>
    <name evidence="2" type="ORF">K466DRAFT_366640</name>
</gene>
<reference evidence="2 3" key="1">
    <citation type="journal article" date="2019" name="Nat. Ecol. Evol.">
        <title>Megaphylogeny resolves global patterns of mushroom evolution.</title>
        <authorList>
            <person name="Varga T."/>
            <person name="Krizsan K."/>
            <person name="Foldi C."/>
            <person name="Dima B."/>
            <person name="Sanchez-Garcia M."/>
            <person name="Sanchez-Ramirez S."/>
            <person name="Szollosi G.J."/>
            <person name="Szarkandi J.G."/>
            <person name="Papp V."/>
            <person name="Albert L."/>
            <person name="Andreopoulos W."/>
            <person name="Angelini C."/>
            <person name="Antonin V."/>
            <person name="Barry K.W."/>
            <person name="Bougher N.L."/>
            <person name="Buchanan P."/>
            <person name="Buyck B."/>
            <person name="Bense V."/>
            <person name="Catcheside P."/>
            <person name="Chovatia M."/>
            <person name="Cooper J."/>
            <person name="Damon W."/>
            <person name="Desjardin D."/>
            <person name="Finy P."/>
            <person name="Geml J."/>
            <person name="Haridas S."/>
            <person name="Hughes K."/>
            <person name="Justo A."/>
            <person name="Karasinski D."/>
            <person name="Kautmanova I."/>
            <person name="Kiss B."/>
            <person name="Kocsube S."/>
            <person name="Kotiranta H."/>
            <person name="LaButti K.M."/>
            <person name="Lechner B.E."/>
            <person name="Liimatainen K."/>
            <person name="Lipzen A."/>
            <person name="Lukacs Z."/>
            <person name="Mihaltcheva S."/>
            <person name="Morgado L.N."/>
            <person name="Niskanen T."/>
            <person name="Noordeloos M.E."/>
            <person name="Ohm R.A."/>
            <person name="Ortiz-Santana B."/>
            <person name="Ovrebo C."/>
            <person name="Racz N."/>
            <person name="Riley R."/>
            <person name="Savchenko A."/>
            <person name="Shiryaev A."/>
            <person name="Soop K."/>
            <person name="Spirin V."/>
            <person name="Szebenyi C."/>
            <person name="Tomsovsky M."/>
            <person name="Tulloss R.E."/>
            <person name="Uehling J."/>
            <person name="Grigoriev I.V."/>
            <person name="Vagvolgyi C."/>
            <person name="Papp T."/>
            <person name="Martin F.M."/>
            <person name="Miettinen O."/>
            <person name="Hibbett D.S."/>
            <person name="Nagy L.G."/>
        </authorList>
    </citation>
    <scope>NUCLEOTIDE SEQUENCE [LARGE SCALE GENOMIC DNA]</scope>
    <source>
        <strain evidence="2 3">HHB13444</strain>
    </source>
</reference>
<evidence type="ECO:0000313" key="3">
    <source>
        <dbReference type="Proteomes" id="UP000308197"/>
    </source>
</evidence>
<dbReference type="Proteomes" id="UP000308197">
    <property type="component" value="Unassembled WGS sequence"/>
</dbReference>
<sequence>MQPMTIKFLDLNDDVLVHVFSYLHGKDALFVALSSRRLHSLAITRVPAVVKCGSLEKLARLQSWILATSPSRARHVIDLEFDLPNPIPARFQAAIAIPLTELLMHTCNVRHMILHGGFITSVTTEVSHAIGGALRAMPRLTELSMDHVHDGFLSTIGSSLPPSLRKLSLVYIHQWHWNQWRHSYAPLIQILASLPRLHTLAIHGFKPETLWTPDVPLFPSLLHLTLHEVSLPAVDLVSLTPNMRQVSVTHQPHRPTWSIPPPEPWTEPPRSWPPVRRLEFNVMSSLSHFLDAISETADYLKITARTPPSRAGDLIYTFRTLSPVGADLYLTVRENPIAFWRELFDNAPRLRYLRLSLTVKSSGDADECVTPWLDELVASFEALPLVYLKVRPHLKFDKATLNKGTGKAAKRKAEARLDQERQLTQEVVSEMAASLPQRLAGAIPKLSFFELGIPGECIEYGVAYARGEDADTSRWWRIVSGDHGREPQDMASECWISWKMRRHMTSTARHRKTGPSSLMLEAWIIYSWTS</sequence>
<keyword evidence="3" id="KW-1185">Reference proteome</keyword>
<protein>
    <recommendedName>
        <fullName evidence="1">F-box domain-containing protein</fullName>
    </recommendedName>
</protein>
<dbReference type="SUPFAM" id="SSF52058">
    <property type="entry name" value="L domain-like"/>
    <property type="match status" value="1"/>
</dbReference>
<dbReference type="Gene3D" id="3.80.10.10">
    <property type="entry name" value="Ribonuclease Inhibitor"/>
    <property type="match status" value="1"/>
</dbReference>
<dbReference type="InterPro" id="IPR036047">
    <property type="entry name" value="F-box-like_dom_sf"/>
</dbReference>
<dbReference type="CDD" id="cd09917">
    <property type="entry name" value="F-box_SF"/>
    <property type="match status" value="1"/>
</dbReference>
<organism evidence="2 3">
    <name type="scientific">Polyporus arcularius HHB13444</name>
    <dbReference type="NCBI Taxonomy" id="1314778"/>
    <lineage>
        <taxon>Eukaryota</taxon>
        <taxon>Fungi</taxon>
        <taxon>Dikarya</taxon>
        <taxon>Basidiomycota</taxon>
        <taxon>Agaricomycotina</taxon>
        <taxon>Agaricomycetes</taxon>
        <taxon>Polyporales</taxon>
        <taxon>Polyporaceae</taxon>
        <taxon>Polyporus</taxon>
    </lineage>
</organism>
<accession>A0A5C3NTW4</accession>
<dbReference type="InParanoid" id="A0A5C3NTW4"/>
<dbReference type="EMBL" id="ML211710">
    <property type="protein sequence ID" value="TFK80775.1"/>
    <property type="molecule type" value="Genomic_DNA"/>
</dbReference>
<name>A0A5C3NTW4_9APHY</name>
<dbReference type="AlphaFoldDB" id="A0A5C3NTW4"/>
<proteinExistence type="predicted"/>
<dbReference type="InterPro" id="IPR032675">
    <property type="entry name" value="LRR_dom_sf"/>
</dbReference>